<reference evidence="1" key="1">
    <citation type="submission" date="2022-10" db="EMBL/GenBank/DDBJ databases">
        <title>Genome Sequence of Xylaria curta.</title>
        <authorList>
            <person name="Buettner E."/>
        </authorList>
    </citation>
    <scope>NUCLEOTIDE SEQUENCE</scope>
    <source>
        <strain evidence="1">Babe10</strain>
    </source>
</reference>
<organism evidence="1 2">
    <name type="scientific">Xylaria curta</name>
    <dbReference type="NCBI Taxonomy" id="42375"/>
    <lineage>
        <taxon>Eukaryota</taxon>
        <taxon>Fungi</taxon>
        <taxon>Dikarya</taxon>
        <taxon>Ascomycota</taxon>
        <taxon>Pezizomycotina</taxon>
        <taxon>Sordariomycetes</taxon>
        <taxon>Xylariomycetidae</taxon>
        <taxon>Xylariales</taxon>
        <taxon>Xylariaceae</taxon>
        <taxon>Xylaria</taxon>
    </lineage>
</organism>
<sequence length="1234" mass="131455">MMATEATVEGPVDVSVNEPSLHQPTAAGSDFHNVDRLNITVNGSADDIENKQISDIVDELVNSAEASVSGGSDTEAFKTDSIKASGEKGHVRSSSTIKKPQSFKSVSVNRTFLASKGATNSTSRPESAAGSASTTPQPTVSSSASRLKLVAKSGSNLGGSSKTLSVNGKSSGAPDPNLVWNRNRAPTQPEAKKRSDEELKHDGIHLADRLGPEDLKGQSNWADIDDDDEWAPDTITWTDGTKITLPPADEVAASPPVQPAVIDKARKEPILVPKSRSPAPITSASGSPSIKHGVLASGKGLVLKGAPEKPTLVAKPPAQLGPAKSPWAPLPPVEKVPPGAIEQQAQAPPSRYPLRDTSNAKSATPPPPTKEIAADDFSRNYRDGAATSSRELYNSQSGRYEPVSERRGSRHDAHPRQPALLQRQTHNDQPGPAEPSAAFQTSRNSVQEGPFGRRRGSSSVSGGSGNLAHRIGSKPHDMLSPLEMTLNQGQALQPRAGSVPGSAESPVLSQAFPSASNQPNQRGHPPLPYQPLVSPHQTHAVPYPNAYNQELPRADPDWEKTQKEYMRKRREEAVRRRIEEEAREEAAKQARIAEKLKALGPAPERKSAKKDTLSVIQRTEIPAALAIRSQVTSETTKTTPDPVQIIAPNADAKAGKPTATDTVPKEPTEQDLRVTNGAVKAPMEYEQPRVPPVQSVSGAHGQPVAPWSEASQHPDRFQTWTSSHQGASRDVWGAPGNGRSLGNGTFNADIGPLSDSHASTGTAMIHRPAPIAPPRTAPQAPQPETQPSRLPPIGPPRAQPNPANAWKNFDMKADDERKRLERLKQKEALGESAPGPSYTDTWRSVDLNGEGKRNAVGTYVQTHRGPSIELQEAEKAPSYPEAGKPTTGPPTTTAPPTGPSAQTRTGSRFFPASKDVRQHQSSTQPSPRSKSPTPPPPTADDHPVYDGDATKPHVALPPLRPRVRLPPSAQAVTPGAIAPPSKQAPVSFAAAAASNVVPRAPDSNVAGRPVSRGRGFNGIPQKPHEIASQENWQSKINNLMGKKSTSPAKSIPVGSSMMVSLESSRSLDSIDVPILSPSGTASTEDSSFTSREMAEECFGEQEMGSLPAVRLPTEAPDAAWQAVQPNWFPVPTGLRVDPAASEAFKFGFEYANGKSVIPILDVQDPVAEDLDTPSESVAGLAEIHQNKQAITVRHRLQAEACLVVGRVTFDLGASPGVGRHLQHLQRSLNKHFKL</sequence>
<name>A0ACC1PBX3_9PEZI</name>
<gene>
    <name evidence="1" type="ORF">NUW58_g3793</name>
</gene>
<evidence type="ECO:0000313" key="2">
    <source>
        <dbReference type="Proteomes" id="UP001143856"/>
    </source>
</evidence>
<protein>
    <submittedName>
        <fullName evidence="1">Uncharacterized protein</fullName>
    </submittedName>
</protein>
<dbReference type="EMBL" id="JAPDGR010000606">
    <property type="protein sequence ID" value="KAJ2988788.1"/>
    <property type="molecule type" value="Genomic_DNA"/>
</dbReference>
<evidence type="ECO:0000313" key="1">
    <source>
        <dbReference type="EMBL" id="KAJ2988788.1"/>
    </source>
</evidence>
<accession>A0ACC1PBX3</accession>
<proteinExistence type="predicted"/>
<dbReference type="Proteomes" id="UP001143856">
    <property type="component" value="Unassembled WGS sequence"/>
</dbReference>
<keyword evidence="2" id="KW-1185">Reference proteome</keyword>
<comment type="caution">
    <text evidence="1">The sequence shown here is derived from an EMBL/GenBank/DDBJ whole genome shotgun (WGS) entry which is preliminary data.</text>
</comment>